<feature type="compositionally biased region" description="Basic residues" evidence="1">
    <location>
        <begin position="479"/>
        <end position="492"/>
    </location>
</feature>
<keyword evidence="2" id="KW-1133">Transmembrane helix</keyword>
<organism evidence="5 6">
    <name type="scientific">Mizuhopecten yessoensis</name>
    <name type="common">Japanese scallop</name>
    <name type="synonym">Patinopecten yessoensis</name>
    <dbReference type="NCBI Taxonomy" id="6573"/>
    <lineage>
        <taxon>Eukaryota</taxon>
        <taxon>Metazoa</taxon>
        <taxon>Spiralia</taxon>
        <taxon>Lophotrochozoa</taxon>
        <taxon>Mollusca</taxon>
        <taxon>Bivalvia</taxon>
        <taxon>Autobranchia</taxon>
        <taxon>Pteriomorphia</taxon>
        <taxon>Pectinida</taxon>
        <taxon>Pectinoidea</taxon>
        <taxon>Pectinidae</taxon>
        <taxon>Mizuhopecten</taxon>
    </lineage>
</organism>
<feature type="compositionally biased region" description="Acidic residues" evidence="1">
    <location>
        <begin position="392"/>
        <end position="403"/>
    </location>
</feature>
<dbReference type="AlphaFoldDB" id="A0A210PL96"/>
<comment type="caution">
    <text evidence="5">The sequence shown here is derived from an EMBL/GenBank/DDBJ whole genome shotgun (WGS) entry which is preliminary data.</text>
</comment>
<feature type="signal peptide" evidence="3">
    <location>
        <begin position="1"/>
        <end position="18"/>
    </location>
</feature>
<accession>A0A210PL96</accession>
<sequence length="709" mass="79009">MGIGALLWILFLVRYSECTCTLPTNLVGSWTSSEQGSMTFTSTSLLSYPTTTFGTFTFTCDSYSGSQYVLKSPSFTYLTLPFEAYLCLVLTEISSTKFTYFIGTETNSYAGNDRLKTSNPSTTLNVSDVCDRSSYPTGTYYVLVKDGEINSAQTDCPTDLLGQWTYTYNNGSGSDVCSGNTTSADVCNTTTGISLSYTSCSQMVMYSSSGFLYCLYSFTDSSMTYINLYNTDSTTDESSTYRFTCLVMTESGDDRYITQYPKQCHENQNSSSVLSPGTSLVFSLSSTCATSDVVSAATLAVALAVVIPLIVIIVACIISYFCWVNYQKKKIEEAARPDPKFANGEIRNRRKNIHDGVIHPDQNGIMIRREESIVISVPLSARDDDNQSPLSELDDYGQDVDSDDDEYEVKDITEFSLTDDIPEIVVHSATPNPRDDNPVETGTDVKSAKIKKKRRRRRKSARSRVSTITESRQDADIKTKRKSHSHMKKSHLNTKDKITFGTSTVLLKMPVKRQKKKKKYLAMNEEGKDGLPDVDEKEKVAPSDKPTVKEESLREKAYKMRMKKGETLADLIKKKKKVPILKHPMESSYQDLPNGKPPTSSWGSRRGTTPKTAPSLIQVEQADINDDSMVMFRRAITDLELKPQESSRVKVPEKVTFFEPSKPGGDLWKQMRGMWNLASHAISNPNVGSSSALQSAKKKKKGKVRKIQI</sequence>
<dbReference type="Pfam" id="PF23069">
    <property type="entry name" value="DUF7042"/>
    <property type="match status" value="1"/>
</dbReference>
<feature type="region of interest" description="Disordered" evidence="1">
    <location>
        <begin position="517"/>
        <end position="550"/>
    </location>
</feature>
<feature type="domain" description="DUF7042" evidence="4">
    <location>
        <begin position="154"/>
        <end position="272"/>
    </location>
</feature>
<feature type="region of interest" description="Disordered" evidence="1">
    <location>
        <begin position="683"/>
        <end position="709"/>
    </location>
</feature>
<keyword evidence="3" id="KW-0732">Signal</keyword>
<name>A0A210PL96_MIZYE</name>
<keyword evidence="6" id="KW-1185">Reference proteome</keyword>
<evidence type="ECO:0000313" key="6">
    <source>
        <dbReference type="Proteomes" id="UP000242188"/>
    </source>
</evidence>
<evidence type="ECO:0000256" key="1">
    <source>
        <dbReference type="SAM" id="MobiDB-lite"/>
    </source>
</evidence>
<proteinExistence type="predicted"/>
<feature type="chain" id="PRO_5012984704" description="DUF7042 domain-containing protein" evidence="3">
    <location>
        <begin position="19"/>
        <end position="709"/>
    </location>
</feature>
<feature type="transmembrane region" description="Helical" evidence="2">
    <location>
        <begin position="293"/>
        <end position="323"/>
    </location>
</feature>
<dbReference type="OrthoDB" id="6100341at2759"/>
<keyword evidence="2" id="KW-0472">Membrane</keyword>
<feature type="region of interest" description="Disordered" evidence="1">
    <location>
        <begin position="427"/>
        <end position="493"/>
    </location>
</feature>
<feature type="compositionally biased region" description="Basic and acidic residues" evidence="1">
    <location>
        <begin position="525"/>
        <end position="550"/>
    </location>
</feature>
<evidence type="ECO:0000259" key="4">
    <source>
        <dbReference type="Pfam" id="PF23069"/>
    </source>
</evidence>
<evidence type="ECO:0000256" key="3">
    <source>
        <dbReference type="SAM" id="SignalP"/>
    </source>
</evidence>
<protein>
    <recommendedName>
        <fullName evidence="4">DUF7042 domain-containing protein</fullName>
    </recommendedName>
</protein>
<feature type="region of interest" description="Disordered" evidence="1">
    <location>
        <begin position="381"/>
        <end position="403"/>
    </location>
</feature>
<gene>
    <name evidence="5" type="ORF">KP79_PYT12715</name>
</gene>
<feature type="compositionally biased region" description="Basic residues" evidence="1">
    <location>
        <begin position="448"/>
        <end position="462"/>
    </location>
</feature>
<reference evidence="5 6" key="1">
    <citation type="journal article" date="2017" name="Nat. Ecol. Evol.">
        <title>Scallop genome provides insights into evolution of bilaterian karyotype and development.</title>
        <authorList>
            <person name="Wang S."/>
            <person name="Zhang J."/>
            <person name="Jiao W."/>
            <person name="Li J."/>
            <person name="Xun X."/>
            <person name="Sun Y."/>
            <person name="Guo X."/>
            <person name="Huan P."/>
            <person name="Dong B."/>
            <person name="Zhang L."/>
            <person name="Hu X."/>
            <person name="Sun X."/>
            <person name="Wang J."/>
            <person name="Zhao C."/>
            <person name="Wang Y."/>
            <person name="Wang D."/>
            <person name="Huang X."/>
            <person name="Wang R."/>
            <person name="Lv J."/>
            <person name="Li Y."/>
            <person name="Zhang Z."/>
            <person name="Liu B."/>
            <person name="Lu W."/>
            <person name="Hui Y."/>
            <person name="Liang J."/>
            <person name="Zhou Z."/>
            <person name="Hou R."/>
            <person name="Li X."/>
            <person name="Liu Y."/>
            <person name="Li H."/>
            <person name="Ning X."/>
            <person name="Lin Y."/>
            <person name="Zhao L."/>
            <person name="Xing Q."/>
            <person name="Dou J."/>
            <person name="Li Y."/>
            <person name="Mao J."/>
            <person name="Guo H."/>
            <person name="Dou H."/>
            <person name="Li T."/>
            <person name="Mu C."/>
            <person name="Jiang W."/>
            <person name="Fu Q."/>
            <person name="Fu X."/>
            <person name="Miao Y."/>
            <person name="Liu J."/>
            <person name="Yu Q."/>
            <person name="Li R."/>
            <person name="Liao H."/>
            <person name="Li X."/>
            <person name="Kong Y."/>
            <person name="Jiang Z."/>
            <person name="Chourrout D."/>
            <person name="Li R."/>
            <person name="Bao Z."/>
        </authorList>
    </citation>
    <scope>NUCLEOTIDE SEQUENCE [LARGE SCALE GENOMIC DNA]</scope>
    <source>
        <strain evidence="5 6">PY_sf001</strain>
    </source>
</reference>
<feature type="region of interest" description="Disordered" evidence="1">
    <location>
        <begin position="584"/>
        <end position="612"/>
    </location>
</feature>
<evidence type="ECO:0000256" key="2">
    <source>
        <dbReference type="SAM" id="Phobius"/>
    </source>
</evidence>
<dbReference type="Proteomes" id="UP000242188">
    <property type="component" value="Unassembled WGS sequence"/>
</dbReference>
<feature type="compositionally biased region" description="Polar residues" evidence="1">
    <location>
        <begin position="587"/>
        <end position="612"/>
    </location>
</feature>
<dbReference type="InterPro" id="IPR055470">
    <property type="entry name" value="DUF7042"/>
</dbReference>
<evidence type="ECO:0000313" key="5">
    <source>
        <dbReference type="EMBL" id="OWF37259.1"/>
    </source>
</evidence>
<feature type="compositionally biased region" description="Basic residues" evidence="1">
    <location>
        <begin position="696"/>
        <end position="709"/>
    </location>
</feature>
<dbReference type="EMBL" id="NEDP02005592">
    <property type="protein sequence ID" value="OWF37259.1"/>
    <property type="molecule type" value="Genomic_DNA"/>
</dbReference>
<keyword evidence="2" id="KW-0812">Transmembrane</keyword>
<feature type="compositionally biased region" description="Polar residues" evidence="1">
    <location>
        <begin position="683"/>
        <end position="694"/>
    </location>
</feature>